<gene>
    <name evidence="7" type="ORF">SAMN05421770_106292</name>
</gene>
<dbReference type="Gene3D" id="2.40.170.20">
    <property type="entry name" value="TonB-dependent receptor, beta-barrel domain"/>
    <property type="match status" value="1"/>
</dbReference>
<proteinExistence type="predicted"/>
<evidence type="ECO:0000256" key="2">
    <source>
        <dbReference type="ARBA" id="ARBA00023136"/>
    </source>
</evidence>
<evidence type="ECO:0000259" key="6">
    <source>
        <dbReference type="Pfam" id="PF25183"/>
    </source>
</evidence>
<sequence length="1236" mass="131586">MQAASRLRSFPALCTALLLGVLAFSPSLMAQNSSSIEGVITDATGAAVGGATVTVRNTDTGITRTVKTDAAGRYSVTALGNGSYAISAVAANFSTTSLTGVKLDISQTLKEDIALTVGGASDQVSVEAAALSTETETSSNGQTLDQKSVAELPLANRQFYNLVEVAPGVVPPAQASSMGFRGGMNINGAPETTNLFVVNGTWNIDMGTNQDSFRPSVDTIAEFKVLSGNYSAEYGRLQGGQILITTKQGSNKLHGSIYEFIRNGAIEAKPWSSSVQTVTPAFKQNTFGATLGAPILKDKAFVFVGYEGQRIRQQAVAVNQVPTTWTAAGCLPGTVQAYDPLTGTPLTRGNTGACAGAPGQGYDLTALSEWTGASAQLGRLMESLAYPNPNIATALNPTSGGFLAAATSDYNFSETRKETMDEVNSRVDYKMNDHNSFYESYNYFHDPSFEPSNSLCATRNMPNFGCFTNQTSQLANIGWIHIFPGSNLINDARAGFQRLVQPRVQEDNTTIGSKWPGFSGQLGQTAVANNYGLPSITVSGNYTTTGGQTNLPQDRWDDHFQFIDTLTWSHKSHTFKAGIDTLWTNTTEYEVSNGRGALTFNPATLASTNASSSCPKCGTTGDPIGDILLGFPSATSVTPSAPNIYNNYRSVDLFLLDDWKVRKNLTLNLGLRWEIDPPVVEKNGSMITFSPSSPNQLYPGASNQTVGFSNPNSAITTAKQTGNRSVYHGDYNNVAPRVGFAWQPFNNEKTVIKGAYGVFFTSPEMFNEFLSYSLGYPVRYAKTYAPAPVSASGQITLANPFPNDLPTPGSPYCVAGASTGCTTPNPSIAGCASPCGLIPVITSTEVDPKFATPYVQQWTLGVQRQLTRNTIFEALYFGNKGSKLSYGTAAVLNPNANPDADTLGQNYTQSTSATTGYTTYSAVGAAALQALRVYPQWGAIGIHKTGFNSFYHSLQSRVQTSTKNGTSILVSYTYAKAEDELTSAQNPINQHGDKGLSVFNVKHRLVVSPVVPLPFGKGQPWLNNGLGSAIFGGFQLSGIWQYFGGRPFPITDSTNQSSSAGGGDRPDVIVGQNPNGYDSANASNIHNAKEWFNIHAFAYNPPGTYGTAAPNMLIGPGWDEVDLTFGRTFSVRDWAKVQFKVDAFNIANHPNLMNPSASFAGSPGYNPVKSATTGAYTYSTGFTSLAYPTQAGYCTTNTTTVANDGRAIGCTAPGSFGTITAANNMREIQASIHVSF</sequence>
<dbReference type="EMBL" id="FZOU01000006">
    <property type="protein sequence ID" value="SNT28112.1"/>
    <property type="molecule type" value="Genomic_DNA"/>
</dbReference>
<evidence type="ECO:0000256" key="4">
    <source>
        <dbReference type="SAM" id="SignalP"/>
    </source>
</evidence>
<protein>
    <submittedName>
        <fullName evidence="7">TonB-dependent Receptor Plug Domain</fullName>
    </submittedName>
</protein>
<dbReference type="GO" id="GO:0009279">
    <property type="term" value="C:cell outer membrane"/>
    <property type="evidence" value="ECO:0007669"/>
    <property type="project" value="UniProtKB-SubCell"/>
</dbReference>
<dbReference type="SUPFAM" id="SSF49464">
    <property type="entry name" value="Carboxypeptidase regulatory domain-like"/>
    <property type="match status" value="1"/>
</dbReference>
<dbReference type="AlphaFoldDB" id="A0A239LDV6"/>
<dbReference type="SUPFAM" id="SSF56935">
    <property type="entry name" value="Porins"/>
    <property type="match status" value="1"/>
</dbReference>
<keyword evidence="7" id="KW-0675">Receptor</keyword>
<keyword evidence="3" id="KW-0998">Cell outer membrane</keyword>
<feature type="domain" description="TonB-dependent receptor plug" evidence="5">
    <location>
        <begin position="137"/>
        <end position="236"/>
    </location>
</feature>
<evidence type="ECO:0000313" key="8">
    <source>
        <dbReference type="Proteomes" id="UP000198356"/>
    </source>
</evidence>
<dbReference type="Gene3D" id="2.60.40.1120">
    <property type="entry name" value="Carboxypeptidase-like, regulatory domain"/>
    <property type="match status" value="1"/>
</dbReference>
<dbReference type="Pfam" id="PF25183">
    <property type="entry name" value="OMP_b-brl_4"/>
    <property type="match status" value="1"/>
</dbReference>
<keyword evidence="2" id="KW-0472">Membrane</keyword>
<feature type="signal peptide" evidence="4">
    <location>
        <begin position="1"/>
        <end position="30"/>
    </location>
</feature>
<dbReference type="Proteomes" id="UP000198356">
    <property type="component" value="Unassembled WGS sequence"/>
</dbReference>
<accession>A0A239LDV6</accession>
<comment type="subcellular location">
    <subcellularLocation>
        <location evidence="1">Cell outer membrane</location>
    </subcellularLocation>
</comment>
<dbReference type="Pfam" id="PF07715">
    <property type="entry name" value="Plug"/>
    <property type="match status" value="1"/>
</dbReference>
<dbReference type="InterPro" id="IPR012910">
    <property type="entry name" value="Plug_dom"/>
</dbReference>
<dbReference type="InterPro" id="IPR036942">
    <property type="entry name" value="Beta-barrel_TonB_sf"/>
</dbReference>
<dbReference type="InterPro" id="IPR008969">
    <property type="entry name" value="CarboxyPept-like_regulatory"/>
</dbReference>
<evidence type="ECO:0000256" key="1">
    <source>
        <dbReference type="ARBA" id="ARBA00004442"/>
    </source>
</evidence>
<evidence type="ECO:0000313" key="7">
    <source>
        <dbReference type="EMBL" id="SNT28112.1"/>
    </source>
</evidence>
<dbReference type="OrthoDB" id="99446at2"/>
<name>A0A239LDV6_9BACT</name>
<feature type="domain" description="TonB-dependent transporter Oar-like beta-barrel" evidence="6">
    <location>
        <begin position="245"/>
        <end position="1229"/>
    </location>
</feature>
<dbReference type="InterPro" id="IPR057601">
    <property type="entry name" value="Oar-like_b-barrel"/>
</dbReference>
<keyword evidence="8" id="KW-1185">Reference proteome</keyword>
<feature type="chain" id="PRO_5013235324" evidence="4">
    <location>
        <begin position="31"/>
        <end position="1236"/>
    </location>
</feature>
<dbReference type="Pfam" id="PF13620">
    <property type="entry name" value="CarboxypepD_reg"/>
    <property type="match status" value="1"/>
</dbReference>
<organism evidence="7 8">
    <name type="scientific">Granulicella rosea</name>
    <dbReference type="NCBI Taxonomy" id="474952"/>
    <lineage>
        <taxon>Bacteria</taxon>
        <taxon>Pseudomonadati</taxon>
        <taxon>Acidobacteriota</taxon>
        <taxon>Terriglobia</taxon>
        <taxon>Terriglobales</taxon>
        <taxon>Acidobacteriaceae</taxon>
        <taxon>Granulicella</taxon>
    </lineage>
</organism>
<reference evidence="7 8" key="1">
    <citation type="submission" date="2017-06" db="EMBL/GenBank/DDBJ databases">
        <authorList>
            <person name="Kim H.J."/>
            <person name="Triplett B.A."/>
        </authorList>
    </citation>
    <scope>NUCLEOTIDE SEQUENCE [LARGE SCALE GENOMIC DNA]</scope>
    <source>
        <strain evidence="7 8">DSM 18704</strain>
    </source>
</reference>
<evidence type="ECO:0000256" key="3">
    <source>
        <dbReference type="ARBA" id="ARBA00023237"/>
    </source>
</evidence>
<keyword evidence="4" id="KW-0732">Signal</keyword>
<evidence type="ECO:0000259" key="5">
    <source>
        <dbReference type="Pfam" id="PF07715"/>
    </source>
</evidence>